<gene>
    <name evidence="2" type="ORF">GO755_00675</name>
</gene>
<evidence type="ECO:0000313" key="3">
    <source>
        <dbReference type="Proteomes" id="UP000436006"/>
    </source>
</evidence>
<feature type="coiled-coil region" evidence="1">
    <location>
        <begin position="2"/>
        <end position="48"/>
    </location>
</feature>
<sequence>MTIALTEEIRQLNAKIQHMSNQKGLTELAKAYAQLQKLVDKLRQIDENNPHYLIAWNLLVYYSKADFRAMQLYYANIRKEKPSSLAEADYEQAFDRFKRQLDLAISLLP</sequence>
<accession>A0A7K1S482</accession>
<dbReference type="RefSeq" id="WP_157582645.1">
    <property type="nucleotide sequence ID" value="NZ_WPIN01000001.1"/>
</dbReference>
<evidence type="ECO:0000256" key="1">
    <source>
        <dbReference type="SAM" id="Coils"/>
    </source>
</evidence>
<reference evidence="2 3" key="1">
    <citation type="submission" date="2019-12" db="EMBL/GenBank/DDBJ databases">
        <title>Spirosoma sp. HMF4905 genome sequencing and assembly.</title>
        <authorList>
            <person name="Kang H."/>
            <person name="Cha I."/>
            <person name="Kim H."/>
            <person name="Joh K."/>
        </authorList>
    </citation>
    <scope>NUCLEOTIDE SEQUENCE [LARGE SCALE GENOMIC DNA]</scope>
    <source>
        <strain evidence="2 3">HMF4905</strain>
    </source>
</reference>
<dbReference type="AlphaFoldDB" id="A0A7K1S482"/>
<comment type="caution">
    <text evidence="2">The sequence shown here is derived from an EMBL/GenBank/DDBJ whole genome shotgun (WGS) entry which is preliminary data.</text>
</comment>
<organism evidence="2 3">
    <name type="scientific">Spirosoma arboris</name>
    <dbReference type="NCBI Taxonomy" id="2682092"/>
    <lineage>
        <taxon>Bacteria</taxon>
        <taxon>Pseudomonadati</taxon>
        <taxon>Bacteroidota</taxon>
        <taxon>Cytophagia</taxon>
        <taxon>Cytophagales</taxon>
        <taxon>Cytophagaceae</taxon>
        <taxon>Spirosoma</taxon>
    </lineage>
</organism>
<protein>
    <submittedName>
        <fullName evidence="2">Uncharacterized protein</fullName>
    </submittedName>
</protein>
<keyword evidence="1" id="KW-0175">Coiled coil</keyword>
<name>A0A7K1S482_9BACT</name>
<keyword evidence="3" id="KW-1185">Reference proteome</keyword>
<dbReference type="Proteomes" id="UP000436006">
    <property type="component" value="Unassembled WGS sequence"/>
</dbReference>
<evidence type="ECO:0000313" key="2">
    <source>
        <dbReference type="EMBL" id="MVM28525.1"/>
    </source>
</evidence>
<proteinExistence type="predicted"/>
<dbReference type="EMBL" id="WPIN01000001">
    <property type="protein sequence ID" value="MVM28525.1"/>
    <property type="molecule type" value="Genomic_DNA"/>
</dbReference>